<sequence>MRYVSDGPFTINPAWKSVLAVDEVVNKNKPLFINDTLVLYFTSVESYDQALKLIDGSYSRLILYGPVTWPQVKQLLHANVKQVRIMGNVDVKLMEYDSVVNTVRRFGSGCDYK</sequence>
<proteinExistence type="predicted"/>
<dbReference type="AlphaFoldDB" id="A0A7E4VAF7"/>
<name>A0A7E4VAF7_PANRE</name>
<keyword evidence="1" id="KW-1185">Reference proteome</keyword>
<protein>
    <submittedName>
        <fullName evidence="2">Recep_L_domain domain-containing protein</fullName>
    </submittedName>
</protein>
<evidence type="ECO:0000313" key="2">
    <source>
        <dbReference type="WBParaSite" id="Pan_g1813.t1"/>
    </source>
</evidence>
<accession>A0A7E4VAF7</accession>
<evidence type="ECO:0000313" key="1">
    <source>
        <dbReference type="Proteomes" id="UP000492821"/>
    </source>
</evidence>
<dbReference type="WBParaSite" id="Pan_g1813.t1">
    <property type="protein sequence ID" value="Pan_g1813.t1"/>
    <property type="gene ID" value="Pan_g1813"/>
</dbReference>
<dbReference type="Proteomes" id="UP000492821">
    <property type="component" value="Unassembled WGS sequence"/>
</dbReference>
<reference evidence="1" key="1">
    <citation type="journal article" date="2013" name="Genetics">
        <title>The draft genome and transcriptome of Panagrellus redivivus are shaped by the harsh demands of a free-living lifestyle.</title>
        <authorList>
            <person name="Srinivasan J."/>
            <person name="Dillman A.R."/>
            <person name="Macchietto M.G."/>
            <person name="Heikkinen L."/>
            <person name="Lakso M."/>
            <person name="Fracchia K.M."/>
            <person name="Antoshechkin I."/>
            <person name="Mortazavi A."/>
            <person name="Wong G."/>
            <person name="Sternberg P.W."/>
        </authorList>
    </citation>
    <scope>NUCLEOTIDE SEQUENCE [LARGE SCALE GENOMIC DNA]</scope>
    <source>
        <strain evidence="1">MT8872</strain>
    </source>
</reference>
<reference evidence="2" key="2">
    <citation type="submission" date="2020-10" db="UniProtKB">
        <authorList>
            <consortium name="WormBaseParasite"/>
        </authorList>
    </citation>
    <scope>IDENTIFICATION</scope>
</reference>
<organism evidence="1 2">
    <name type="scientific">Panagrellus redivivus</name>
    <name type="common">Microworm</name>
    <dbReference type="NCBI Taxonomy" id="6233"/>
    <lineage>
        <taxon>Eukaryota</taxon>
        <taxon>Metazoa</taxon>
        <taxon>Ecdysozoa</taxon>
        <taxon>Nematoda</taxon>
        <taxon>Chromadorea</taxon>
        <taxon>Rhabditida</taxon>
        <taxon>Tylenchina</taxon>
        <taxon>Panagrolaimomorpha</taxon>
        <taxon>Panagrolaimoidea</taxon>
        <taxon>Panagrolaimidae</taxon>
        <taxon>Panagrellus</taxon>
    </lineage>
</organism>